<reference evidence="3 4" key="1">
    <citation type="submission" date="2024-03" db="EMBL/GenBank/DDBJ databases">
        <title>Novel species of the genus Variovorax.</title>
        <authorList>
            <person name="Liu Q."/>
            <person name="Xin Y.-H."/>
        </authorList>
    </citation>
    <scope>NUCLEOTIDE SEQUENCE [LARGE SCALE GENOMIC DNA]</scope>
    <source>
        <strain evidence="3 4">KACC 18900</strain>
    </source>
</reference>
<evidence type="ECO:0000256" key="1">
    <source>
        <dbReference type="ARBA" id="ARBA00022801"/>
    </source>
</evidence>
<dbReference type="InterPro" id="IPR029058">
    <property type="entry name" value="AB_hydrolase_fold"/>
</dbReference>
<sequence>MLAALGGCAIAPSHPALIGAALPELIPVREFVANRQATGAYRVSPDGKKLAWMGVSGVVPAIWVKTIGGTDDKAFPIRARHYVWSGDSRFLVALVDPAGDEDMHVHVAAVDGSAGFIDRTPFAKTRAGVNRVIDDTAALIIETNQRDKKVFDPYRLDLETGKLTRIVENPGTVAWWGFDRAGVLRARLVLEGERSMLQLPDPQATPSAWRTTASWDRDSGLRVLDFTDGGAAAWALSNRGRDKTALVKLTLATGAEAVEYAAPEVDGDNALLAKSSRLPMAAYSLPDYPRLAVFDAALRARLAALSDGGPAEIAVSSRDDADQVLTATVTTERGTRTFLLAGKEAPPQLLGESQLSLIASLLATTKPIAYVSRDGLTVHGYLTLPQGVPPGPLPMVLLVHGGPMLRDRWAEESPSRSLKQFLANRGYAVLQVNYRGSSGYGRAFMEKAIGEFAGKMHDDLIDGVRWAVDTGVADPRRVAIYGASYGGYAALVGATFTPEVFACAVDVVGVSDLARLLETVPPYWEFGLHWWRRYVGDPADPAQRKVMDAKSPVYMAQRAQRPILVMHGVNDPRVKLEQSQRMVEALRAANKTVEFVTFKGDGHGNQKWPNNLTMYRKTEDFLASCLGGRSTGFDYYQLGAWAF</sequence>
<comment type="caution">
    <text evidence="3">The sequence shown here is derived from an EMBL/GenBank/DDBJ whole genome shotgun (WGS) entry which is preliminary data.</text>
</comment>
<accession>A0ABU8WNE8</accession>
<keyword evidence="4" id="KW-1185">Reference proteome</keyword>
<dbReference type="EMBL" id="JBBKZT010000009">
    <property type="protein sequence ID" value="MEJ8849072.1"/>
    <property type="molecule type" value="Genomic_DNA"/>
</dbReference>
<dbReference type="EC" id="3.4.-.-" evidence="3"/>
<organism evidence="3 4">
    <name type="scientific">Variovorax rhizosphaerae</name>
    <dbReference type="NCBI Taxonomy" id="1836200"/>
    <lineage>
        <taxon>Bacteria</taxon>
        <taxon>Pseudomonadati</taxon>
        <taxon>Pseudomonadota</taxon>
        <taxon>Betaproteobacteria</taxon>
        <taxon>Burkholderiales</taxon>
        <taxon>Comamonadaceae</taxon>
        <taxon>Variovorax</taxon>
    </lineage>
</organism>
<dbReference type="InterPro" id="IPR011042">
    <property type="entry name" value="6-blade_b-propeller_TolB-like"/>
</dbReference>
<protein>
    <submittedName>
        <fullName evidence="3">S9 family peptidase</fullName>
        <ecNumber evidence="3">3.4.-.-</ecNumber>
    </submittedName>
</protein>
<evidence type="ECO:0000313" key="3">
    <source>
        <dbReference type="EMBL" id="MEJ8849072.1"/>
    </source>
</evidence>
<dbReference type="RefSeq" id="WP_340344202.1">
    <property type="nucleotide sequence ID" value="NZ_JBBKZT010000009.1"/>
</dbReference>
<keyword evidence="1 3" id="KW-0378">Hydrolase</keyword>
<dbReference type="Gene3D" id="2.120.10.30">
    <property type="entry name" value="TolB, C-terminal domain"/>
    <property type="match status" value="1"/>
</dbReference>
<evidence type="ECO:0000259" key="2">
    <source>
        <dbReference type="Pfam" id="PF00326"/>
    </source>
</evidence>
<dbReference type="Proteomes" id="UP001385892">
    <property type="component" value="Unassembled WGS sequence"/>
</dbReference>
<feature type="domain" description="Peptidase S9 prolyl oligopeptidase catalytic" evidence="2">
    <location>
        <begin position="419"/>
        <end position="628"/>
    </location>
</feature>
<dbReference type="SUPFAM" id="SSF53474">
    <property type="entry name" value="alpha/beta-Hydrolases"/>
    <property type="match status" value="1"/>
</dbReference>
<dbReference type="GO" id="GO:0016787">
    <property type="term" value="F:hydrolase activity"/>
    <property type="evidence" value="ECO:0007669"/>
    <property type="project" value="UniProtKB-KW"/>
</dbReference>
<dbReference type="InterPro" id="IPR001375">
    <property type="entry name" value="Peptidase_S9_cat"/>
</dbReference>
<dbReference type="PANTHER" id="PTHR42776:SF27">
    <property type="entry name" value="DIPEPTIDYL PEPTIDASE FAMILY MEMBER 6"/>
    <property type="match status" value="1"/>
</dbReference>
<dbReference type="SUPFAM" id="SSF50969">
    <property type="entry name" value="YVTN repeat-like/Quinoprotein amine dehydrogenase"/>
    <property type="match status" value="1"/>
</dbReference>
<proteinExistence type="predicted"/>
<name>A0ABU8WNE8_9BURK</name>
<dbReference type="PANTHER" id="PTHR42776">
    <property type="entry name" value="SERINE PEPTIDASE S9 FAMILY MEMBER"/>
    <property type="match status" value="1"/>
</dbReference>
<dbReference type="Pfam" id="PF00326">
    <property type="entry name" value="Peptidase_S9"/>
    <property type="match status" value="1"/>
</dbReference>
<dbReference type="InterPro" id="IPR011044">
    <property type="entry name" value="Quino_amine_DH_bsu"/>
</dbReference>
<evidence type="ECO:0000313" key="4">
    <source>
        <dbReference type="Proteomes" id="UP001385892"/>
    </source>
</evidence>
<dbReference type="Gene3D" id="3.40.50.1820">
    <property type="entry name" value="alpha/beta hydrolase"/>
    <property type="match status" value="1"/>
</dbReference>
<gene>
    <name evidence="3" type="ORF">WKW82_20610</name>
</gene>